<accession>D8JBQ7</accession>
<evidence type="ECO:0000313" key="5">
    <source>
        <dbReference type="Proteomes" id="UP000011645"/>
    </source>
</evidence>
<evidence type="ECO:0000256" key="1">
    <source>
        <dbReference type="SAM" id="MobiDB-lite"/>
    </source>
</evidence>
<feature type="compositionally biased region" description="Low complexity" evidence="1">
    <location>
        <begin position="1"/>
        <end position="13"/>
    </location>
</feature>
<dbReference type="Proteomes" id="UP000000390">
    <property type="component" value="Plasmid 1"/>
</dbReference>
<evidence type="ECO:0000313" key="4">
    <source>
        <dbReference type="Proteomes" id="UP000000390"/>
    </source>
</evidence>
<reference evidence="2 4" key="1">
    <citation type="journal article" date="2010" name="J. Bacteriol.">
        <title>Complete genome sequence of Halalkalicoccus jeotgali B3(T), an extremely halophilic archaeon.</title>
        <authorList>
            <person name="Roh S.W."/>
            <person name="Nam Y.D."/>
            <person name="Nam S.H."/>
            <person name="Choi S.H."/>
            <person name="Park H.S."/>
            <person name="Bae J.W."/>
        </authorList>
    </citation>
    <scope>NUCLEOTIDE SEQUENCE [LARGE SCALE GENOMIC DNA]</scope>
    <source>
        <strain evidence="2">B3</strain>
        <strain evidence="4">DSM 18796 / CECT 7217 / JCM 14584 / KCTC 4019 / B3</strain>
        <plasmid evidence="4">1</plasmid>
    </source>
</reference>
<sequence length="54" mass="6084">MTDSSTTESTATDQPATPDEPSLESVSEQLETLTDRVEELEAEIERKDDRSQER</sequence>
<name>D8JBQ7_HALJB</name>
<dbReference type="AlphaFoldDB" id="D8JBQ7"/>
<dbReference type="Proteomes" id="UP000011645">
    <property type="component" value="Unassembled WGS sequence"/>
</dbReference>
<dbReference type="HOGENOM" id="CLU_3038935_0_0_2"/>
<proteinExistence type="predicted"/>
<organism evidence="2 4">
    <name type="scientific">Halalkalicoccus jeotgali (strain DSM 18796 / CECT 7217 / JCM 14584 / KCTC 4019 / B3)</name>
    <dbReference type="NCBI Taxonomy" id="795797"/>
    <lineage>
        <taxon>Archaea</taxon>
        <taxon>Methanobacteriati</taxon>
        <taxon>Methanobacteriota</taxon>
        <taxon>Stenosarchaea group</taxon>
        <taxon>Halobacteria</taxon>
        <taxon>Halobacteriales</taxon>
        <taxon>Halococcaceae</taxon>
        <taxon>Halalkalicoccus</taxon>
    </lineage>
</organism>
<dbReference type="EMBL" id="CP002063">
    <property type="protein sequence ID" value="ADJ16710.1"/>
    <property type="molecule type" value="Genomic_DNA"/>
</dbReference>
<gene>
    <name evidence="2" type="ordered locus">HacjB3_16801</name>
    <name evidence="3" type="ORF">C497_02122</name>
</gene>
<dbReference type="RefSeq" id="WP_008414127.1">
    <property type="nucleotide sequence ID" value="NC_014298.1"/>
</dbReference>
<dbReference type="KEGG" id="hje:HacjB3_16801"/>
<protein>
    <submittedName>
        <fullName evidence="2">Uncharacterized protein</fullName>
    </submittedName>
</protein>
<keyword evidence="2" id="KW-0614">Plasmid</keyword>
<keyword evidence="5" id="KW-1185">Reference proteome</keyword>
<feature type="region of interest" description="Disordered" evidence="1">
    <location>
        <begin position="1"/>
        <end position="32"/>
    </location>
</feature>
<reference evidence="3 5" key="2">
    <citation type="journal article" date="2014" name="PLoS Genet.">
        <title>Phylogenetically driven sequencing of extremely halophilic archaea reveals strategies for static and dynamic osmo-response.</title>
        <authorList>
            <person name="Becker E.A."/>
            <person name="Seitzer P.M."/>
            <person name="Tritt A."/>
            <person name="Larsen D."/>
            <person name="Krusor M."/>
            <person name="Yao A.I."/>
            <person name="Wu D."/>
            <person name="Madern D."/>
            <person name="Eisen J.A."/>
            <person name="Darling A.E."/>
            <person name="Facciotti M.T."/>
        </authorList>
    </citation>
    <scope>NUCLEOTIDE SEQUENCE [LARGE SCALE GENOMIC DNA]</scope>
    <source>
        <strain evidence="3">B3</strain>
        <strain evidence="5">DSM 18796 / CECT 7217 / JCM 14584 / KCTC 4019 / B3</strain>
    </source>
</reference>
<evidence type="ECO:0000313" key="2">
    <source>
        <dbReference type="EMBL" id="ADJ16710.1"/>
    </source>
</evidence>
<evidence type="ECO:0000313" key="3">
    <source>
        <dbReference type="EMBL" id="ELY40841.1"/>
    </source>
</evidence>
<dbReference type="PATRIC" id="fig|795797.18.peg.3303"/>
<dbReference type="EMBL" id="AOHV01000008">
    <property type="protein sequence ID" value="ELY40841.1"/>
    <property type="molecule type" value="Genomic_DNA"/>
</dbReference>
<geneLocation type="plasmid" evidence="2 4">
    <name>1</name>
</geneLocation>
<dbReference type="GeneID" id="54763691"/>